<evidence type="ECO:0000313" key="7">
    <source>
        <dbReference type="Proteomes" id="UP000054928"/>
    </source>
</evidence>
<proteinExistence type="predicted"/>
<feature type="domain" description="Trs120/TRAPPC9 TPR region" evidence="5">
    <location>
        <begin position="410"/>
        <end position="589"/>
    </location>
</feature>
<dbReference type="InterPro" id="IPR013935">
    <property type="entry name" value="Trs120_TRAPPC9"/>
</dbReference>
<feature type="compositionally biased region" description="Low complexity" evidence="3">
    <location>
        <begin position="1823"/>
        <end position="1833"/>
    </location>
</feature>
<name>A0A0P1AVZ0_PLAHL</name>
<keyword evidence="2" id="KW-0333">Golgi apparatus</keyword>
<dbReference type="EMBL" id="CCYD01001640">
    <property type="protein sequence ID" value="CEG45673.1"/>
    <property type="molecule type" value="Genomic_DNA"/>
</dbReference>
<evidence type="ECO:0000256" key="2">
    <source>
        <dbReference type="ARBA" id="ARBA00023034"/>
    </source>
</evidence>
<dbReference type="InterPro" id="IPR058564">
    <property type="entry name" value="TPR_TRAPPC9_Trs120"/>
</dbReference>
<evidence type="ECO:0000256" key="3">
    <source>
        <dbReference type="SAM" id="MobiDB-lite"/>
    </source>
</evidence>
<dbReference type="GeneID" id="36397011"/>
<dbReference type="InterPro" id="IPR031367">
    <property type="entry name" value="CCDC24"/>
</dbReference>
<evidence type="ECO:0000259" key="5">
    <source>
        <dbReference type="Pfam" id="PF26251"/>
    </source>
</evidence>
<dbReference type="PANTHER" id="PTHR21512:SF5">
    <property type="entry name" value="TRAFFICKING PROTEIN PARTICLE COMPLEX SUBUNIT 9"/>
    <property type="match status" value="1"/>
</dbReference>
<sequence length="1860" mass="207720">MSSLALPLRWTRPAQFLVYLVPVGGIPSDLFASYVRLLQNHRELPLRSLTRPGGYAAELSPFRGLDWTGAGSLRFRFVSTAECIESCDGEDVHACNRVIGALGICHSPSLTLSGGLRAAHAHFEASLRSFPGLLMHKLFAFEHTFENVTASECEGLTDLVMFPAHHELQGTGESTVSLHLQVVMDTLAVNILMALEGAIRSATSSANTSVMTKGGDLASVLLDVNINSHANDQTVSSPLVLSRDLDNDISFNFPTLSPTSRSTLSSGTSFSSLSSSLTLDPRNRQRKRHLARREKLLGDYSVLVSCVSAAMDHYSVAIDMLRDEERRSGGGAVDALWLASALEGYVYCLYTETPEKLSPELIDKASDAIGFYAKAGTIELESLLIENMGRYYASVALATLTRTAMTGTAKLKESVWSKQLIWEVVERGLMLLPELQSQRQVEFLIQIAGILDAVGHSRRVAFCLHEAAIILLTRNAPSVEAQSRLLVSPLTVTKEPQRQRDLEAALLLDRMAADYLGIKDSNDHQNDLPWEVTTLYRGEWGRHASQGSVQCHSWLIIRFHVLRQLLTIARMLGDAFLVGTYCLQLLKMLIWCDSIAQPPTIKKILPSRGPSLLVDHLQQPFTSLRVPLSSVERATIGLHAKCGVYYSPPPGVDTKVRRNFIASPSATMSNAAASLSTTLTNTPRLLATPRQQFSAAVNALSTKASPAFTPFAHAHSQMNGAKTSRASGIDDRITIPKIGNSIDTRDFAMSGDSGLQDVQTWNAKESESGNKLDGAEYLTVWNLRSRSEITKIESRILNILESDCTPLRSHGQKLLPTFLQIESLKLRSSCNMQLPFFSRKTALDIFGLHSTCHQQSVKSDFFYSPFAKQNRKWETDNSRQSRSVIECDDAPAIYERGFPVHERLELQLKISNPLGVAIKLQEVKIWVTYNSDSSTISEKDEGIECYSCCFTLESYQKHKTVVLGIQPMRVGTFHVRGCFIQTLNIKTVFQLRDPVSIRVVGELPIISLSLRDNSPMALFDGTKAWTPRTPEHAKVQLAMFVSETRRCVLRLRCTGNRQVTNYRLAVSVQHRLAVKKTCVLFNNLPSALTAANDMMQGSCVINNGTKIDKQIGTKMLILRCSDFLTSPLPLKHGDCMTISFDLTLRGIYEQQEQLNDGVKIEWSVVYADETSTLMDETFYRETKLMLQLVPLPALQLQSVTLLPCGSEQIPIKCRAPQHHRNGFEETTDHLYFGIVINVTNPTNTTFKFRIRNKFGSSSEVACEAKIGQQCSRRFVVEVSRIQRFDFDEKDFNPVDVLNSLLEIEWETHYGARGRLILGEKHLKSIVQLEQLKQELLSPPIRFTIQPSRKVPTVSMADEGHNGYTSKSKHGTERILSRLSSKFFHMTNYPVRYRNVEVRLFEYAPIAILIEPASGNVEHLISGVEVEVTISEEETEFCVEISDSVMVVGLLKTLLKWTNPMDASPKIHEIQCMFLSEGAFRITVCGRMLDVGGKQIRNLLWDELKLNVPASEEVELRSALGSHLIEGNEDLRQELVVLVDILSDFQQQNDDIRVHLDFDTPLSAFLFIGAACLQDALAKRVHLPEPPGRYLLIGKLKLLAGDMHDYSTSGVIESSETAEMLQYVFSTVDRSNSYTFQLPMTRKESDIQYGQRTGDQADSITIRQGTRNGKTELTTCSPRPVSRGSTRSISSITAMFESSELLRGINLDGLDGITEDLQKALEEERLLLLDDIDFIHGCLEMEKDLIDDDRRKVDAAKPPPSLQRLHQFQKTLEKTMQDQETLERMESVISKAHNSSQVRNTLIPVHQSDLPMRMHTDSTRHPTHSPLSSLPSTSKPRTASATRVLKIRQVVQENRDESYLS</sequence>
<feature type="domain" description="Trs120/TRAPPC9 N-terminal" evidence="4">
    <location>
        <begin position="8"/>
        <end position="349"/>
    </location>
</feature>
<feature type="compositionally biased region" description="Low complexity" evidence="3">
    <location>
        <begin position="258"/>
        <end position="279"/>
    </location>
</feature>
<dbReference type="Pfam" id="PF08626">
    <property type="entry name" value="TRAPPC9-Trs120"/>
    <property type="match status" value="1"/>
</dbReference>
<dbReference type="STRING" id="4781.A0A0P1AVZ0"/>
<dbReference type="InterPro" id="IPR058563">
    <property type="entry name" value="Trs120_TRAPPC9_N"/>
</dbReference>
<evidence type="ECO:0000313" key="6">
    <source>
        <dbReference type="EMBL" id="CEG45673.1"/>
    </source>
</evidence>
<dbReference type="OMA" id="EWETYFG"/>
<accession>A0A0P1AVZ0</accession>
<keyword evidence="7" id="KW-1185">Reference proteome</keyword>
<evidence type="ECO:0000256" key="1">
    <source>
        <dbReference type="ARBA" id="ARBA00004555"/>
    </source>
</evidence>
<dbReference type="Proteomes" id="UP000054928">
    <property type="component" value="Unassembled WGS sequence"/>
</dbReference>
<dbReference type="GO" id="GO:0005802">
    <property type="term" value="C:trans-Golgi network"/>
    <property type="evidence" value="ECO:0007669"/>
    <property type="project" value="TreeGrafter"/>
</dbReference>
<reference evidence="7" key="1">
    <citation type="submission" date="2014-09" db="EMBL/GenBank/DDBJ databases">
        <authorList>
            <person name="Sharma Rahul"/>
            <person name="Thines Marco"/>
        </authorList>
    </citation>
    <scope>NUCLEOTIDE SEQUENCE [LARGE SCALE GENOMIC DNA]</scope>
</reference>
<dbReference type="Pfam" id="PF26251">
    <property type="entry name" value="TPR_TRAPPC9-Trs120"/>
    <property type="match status" value="1"/>
</dbReference>
<organism evidence="6 7">
    <name type="scientific">Plasmopara halstedii</name>
    <name type="common">Downy mildew of sunflower</name>
    <dbReference type="NCBI Taxonomy" id="4781"/>
    <lineage>
        <taxon>Eukaryota</taxon>
        <taxon>Sar</taxon>
        <taxon>Stramenopiles</taxon>
        <taxon>Oomycota</taxon>
        <taxon>Peronosporomycetes</taxon>
        <taxon>Peronosporales</taxon>
        <taxon>Peronosporaceae</taxon>
        <taxon>Plasmopara</taxon>
    </lineage>
</organism>
<dbReference type="OrthoDB" id="27962at2759"/>
<feature type="region of interest" description="Disordered" evidence="3">
    <location>
        <begin position="258"/>
        <end position="286"/>
    </location>
</feature>
<dbReference type="PANTHER" id="PTHR21512">
    <property type="entry name" value="TRAFFICKING PROTEIN PARTICLE COMPLEX SUBUNIT 9"/>
    <property type="match status" value="1"/>
</dbReference>
<dbReference type="RefSeq" id="XP_024582042.1">
    <property type="nucleotide sequence ID" value="XM_024716443.1"/>
</dbReference>
<evidence type="ECO:0000259" key="4">
    <source>
        <dbReference type="Pfam" id="PF08626"/>
    </source>
</evidence>
<protein>
    <submittedName>
        <fullName evidence="6">Targeting complex (TRAPP) subunit</fullName>
    </submittedName>
</protein>
<dbReference type="Pfam" id="PF15669">
    <property type="entry name" value="CCDC24"/>
    <property type="match status" value="1"/>
</dbReference>
<comment type="subcellular location">
    <subcellularLocation>
        <location evidence="1">Golgi apparatus</location>
    </subcellularLocation>
</comment>
<feature type="region of interest" description="Disordered" evidence="3">
    <location>
        <begin position="1807"/>
        <end position="1840"/>
    </location>
</feature>